<name>A0ABT0L8Y3_9GAMM</name>
<dbReference type="EMBL" id="JAKIKS010000018">
    <property type="protein sequence ID" value="MCL1124163.1"/>
    <property type="molecule type" value="Genomic_DNA"/>
</dbReference>
<reference evidence="1 2" key="1">
    <citation type="submission" date="2022-01" db="EMBL/GenBank/DDBJ databases">
        <title>Whole genome-based taxonomy of the Shewanellaceae.</title>
        <authorList>
            <person name="Martin-Rodriguez A.J."/>
        </authorList>
    </citation>
    <scope>NUCLEOTIDE SEQUENCE [LARGE SCALE GENOMIC DNA]</scope>
    <source>
        <strain evidence="1 2">DSM 17177</strain>
    </source>
</reference>
<evidence type="ECO:0000313" key="2">
    <source>
        <dbReference type="Proteomes" id="UP001203423"/>
    </source>
</evidence>
<dbReference type="RefSeq" id="WP_248939447.1">
    <property type="nucleotide sequence ID" value="NZ_JAKIKS010000018.1"/>
</dbReference>
<dbReference type="InterPro" id="IPR006521">
    <property type="entry name" value="Tail_protein_I"/>
</dbReference>
<dbReference type="NCBIfam" id="TIGR01634">
    <property type="entry name" value="tail_P2_I"/>
    <property type="match status" value="1"/>
</dbReference>
<comment type="caution">
    <text evidence="1">The sequence shown here is derived from an EMBL/GenBank/DDBJ whole genome shotgun (WGS) entry which is preliminary data.</text>
</comment>
<accession>A0ABT0L8Y3</accession>
<gene>
    <name evidence="1" type="ORF">L2764_06655</name>
</gene>
<evidence type="ECO:0000313" key="1">
    <source>
        <dbReference type="EMBL" id="MCL1124163.1"/>
    </source>
</evidence>
<keyword evidence="2" id="KW-1185">Reference proteome</keyword>
<proteinExistence type="predicted"/>
<dbReference type="Pfam" id="PF09684">
    <property type="entry name" value="Tail_P2_I"/>
    <property type="match status" value="1"/>
</dbReference>
<protein>
    <submittedName>
        <fullName evidence="1">Phage tail protein I</fullName>
    </submittedName>
</protein>
<dbReference type="Proteomes" id="UP001203423">
    <property type="component" value="Unassembled WGS sequence"/>
</dbReference>
<sequence>MTNSLLPSNASQLERDVEAVISPPLSFPTRHIRSSRDCAEHLLPYLAWESAVDDWDSNWSVERKRKVIQDSSYIHKKRGTKSAIERVASAINGQVKVIEWFEDEERLAPGHFEVSYLSTVEPIDISELVKLVPAFNAAKNLRSTLDNIVVTSQVKNLSKYICFSRQRIDIKLGPWGA</sequence>
<organism evidence="1 2">
    <name type="scientific">Shewanella surugensis</name>
    <dbReference type="NCBI Taxonomy" id="212020"/>
    <lineage>
        <taxon>Bacteria</taxon>
        <taxon>Pseudomonadati</taxon>
        <taxon>Pseudomonadota</taxon>
        <taxon>Gammaproteobacteria</taxon>
        <taxon>Alteromonadales</taxon>
        <taxon>Shewanellaceae</taxon>
        <taxon>Shewanella</taxon>
    </lineage>
</organism>